<feature type="chain" id="PRO_5047306765" description="DUF4468 domain-containing protein" evidence="1">
    <location>
        <begin position="20"/>
        <end position="272"/>
    </location>
</feature>
<organism evidence="2 3">
    <name type="scientific">Gaetbulibacter aestuarii</name>
    <dbReference type="NCBI Taxonomy" id="1502358"/>
    <lineage>
        <taxon>Bacteria</taxon>
        <taxon>Pseudomonadati</taxon>
        <taxon>Bacteroidota</taxon>
        <taxon>Flavobacteriia</taxon>
        <taxon>Flavobacteriales</taxon>
        <taxon>Flavobacteriaceae</taxon>
        <taxon>Gaetbulibacter</taxon>
    </lineage>
</organism>
<evidence type="ECO:0000313" key="3">
    <source>
        <dbReference type="Proteomes" id="UP001610100"/>
    </source>
</evidence>
<keyword evidence="1" id="KW-0732">Signal</keyword>
<evidence type="ECO:0000256" key="1">
    <source>
        <dbReference type="SAM" id="SignalP"/>
    </source>
</evidence>
<evidence type="ECO:0000313" key="2">
    <source>
        <dbReference type="EMBL" id="MFH6773143.1"/>
    </source>
</evidence>
<gene>
    <name evidence="2" type="ORF">V8G58_14465</name>
</gene>
<dbReference type="RefSeq" id="WP_344742377.1">
    <property type="nucleotide sequence ID" value="NZ_BAABAY010000008.1"/>
</dbReference>
<keyword evidence="3" id="KW-1185">Reference proteome</keyword>
<accession>A0ABW7N451</accession>
<feature type="signal peptide" evidence="1">
    <location>
        <begin position="1"/>
        <end position="19"/>
    </location>
</feature>
<protein>
    <recommendedName>
        <fullName evidence="4">DUF4468 domain-containing protein</fullName>
    </recommendedName>
</protein>
<dbReference type="EMBL" id="JBAWKB010000007">
    <property type="protein sequence ID" value="MFH6773143.1"/>
    <property type="molecule type" value="Genomic_DNA"/>
</dbReference>
<evidence type="ECO:0008006" key="4">
    <source>
        <dbReference type="Google" id="ProtNLM"/>
    </source>
</evidence>
<name>A0ABW7N451_9FLAO</name>
<proteinExistence type="predicted"/>
<sequence length="272" mass="31545">MKNRLLVIFFFLIYGSSFAQNNDFVKEWMMKDTLFISQLSKSYKNSTEELVKTLETGSEKVTDLGFNYKLMEGGHGKGYITFWYQVLFYFDDIISVELILKKIPEKGEKFKNLYKDKLSLLFEVDDDYTIQPLEIGSENLFCPLGEINPLSNDILNFSMSPFSGITYGAYCGEGSQLLKNRAYFDAVVTTDNCEYLMHSINPATRMMAIEYYYFNLKNFEKVDVERINNWINKLVYQPVSTSTCSGCIVGDNNTKKLIENLKLDIKYYYPSK</sequence>
<dbReference type="Proteomes" id="UP001610100">
    <property type="component" value="Unassembled WGS sequence"/>
</dbReference>
<reference evidence="2 3" key="1">
    <citation type="submission" date="2024-02" db="EMBL/GenBank/DDBJ databases">
        <title>A Gaetbulibacter species isolated from tidal flats and genomic insights of their niches.</title>
        <authorList>
            <person name="Ye Y."/>
        </authorList>
    </citation>
    <scope>NUCLEOTIDE SEQUENCE [LARGE SCALE GENOMIC DNA]</scope>
    <source>
        <strain evidence="2 3">KYW382</strain>
    </source>
</reference>
<comment type="caution">
    <text evidence="2">The sequence shown here is derived from an EMBL/GenBank/DDBJ whole genome shotgun (WGS) entry which is preliminary data.</text>
</comment>